<proteinExistence type="predicted"/>
<sequence>MWKANDRTAADHDCLIVYTGALVALAIEREAGTVAVVSGVASCGLRVR</sequence>
<comment type="caution">
    <text evidence="1">The sequence shown here is derived from an EMBL/GenBank/DDBJ whole genome shotgun (WGS) entry which is preliminary data.</text>
</comment>
<keyword evidence="2" id="KW-1185">Reference proteome</keyword>
<protein>
    <submittedName>
        <fullName evidence="1">Uncharacterized protein</fullName>
    </submittedName>
</protein>
<name>A0ABS4PWN7_9PSEU</name>
<reference evidence="1 2" key="1">
    <citation type="submission" date="2021-03" db="EMBL/GenBank/DDBJ databases">
        <title>Sequencing the genomes of 1000 actinobacteria strains.</title>
        <authorList>
            <person name="Klenk H.-P."/>
        </authorList>
    </citation>
    <scope>NUCLEOTIDE SEQUENCE [LARGE SCALE GENOMIC DNA]</scope>
    <source>
        <strain evidence="1 2">DSM 45510</strain>
    </source>
</reference>
<evidence type="ECO:0000313" key="1">
    <source>
        <dbReference type="EMBL" id="MBP2183844.1"/>
    </source>
</evidence>
<dbReference type="RefSeq" id="WP_209666942.1">
    <property type="nucleotide sequence ID" value="NZ_JAGGMS010000001.1"/>
</dbReference>
<organism evidence="1 2">
    <name type="scientific">Amycolatopsis magusensis</name>
    <dbReference type="NCBI Taxonomy" id="882444"/>
    <lineage>
        <taxon>Bacteria</taxon>
        <taxon>Bacillati</taxon>
        <taxon>Actinomycetota</taxon>
        <taxon>Actinomycetes</taxon>
        <taxon>Pseudonocardiales</taxon>
        <taxon>Pseudonocardiaceae</taxon>
        <taxon>Amycolatopsis</taxon>
    </lineage>
</organism>
<gene>
    <name evidence="1" type="ORF">JOM49_005370</name>
</gene>
<dbReference type="Proteomes" id="UP000741013">
    <property type="component" value="Unassembled WGS sequence"/>
</dbReference>
<evidence type="ECO:0000313" key="2">
    <source>
        <dbReference type="Proteomes" id="UP000741013"/>
    </source>
</evidence>
<dbReference type="EMBL" id="JAGGMS010000001">
    <property type="protein sequence ID" value="MBP2183844.1"/>
    <property type="molecule type" value="Genomic_DNA"/>
</dbReference>
<accession>A0ABS4PWN7</accession>